<dbReference type="EMBL" id="VXIS01000046">
    <property type="protein sequence ID" value="KAA8910412.1"/>
    <property type="molecule type" value="Genomic_DNA"/>
</dbReference>
<evidence type="ECO:0000256" key="1">
    <source>
        <dbReference type="SAM" id="MobiDB-lite"/>
    </source>
</evidence>
<accession>A0A5J5F341</accession>
<protein>
    <submittedName>
        <fullName evidence="2">Uncharacterized protein</fullName>
    </submittedName>
</protein>
<dbReference type="Proteomes" id="UP000326924">
    <property type="component" value="Unassembled WGS sequence"/>
</dbReference>
<evidence type="ECO:0000313" key="2">
    <source>
        <dbReference type="EMBL" id="KAA8910412.1"/>
    </source>
</evidence>
<feature type="compositionally biased region" description="Pro residues" evidence="1">
    <location>
        <begin position="1"/>
        <end position="13"/>
    </location>
</feature>
<feature type="region of interest" description="Disordered" evidence="1">
    <location>
        <begin position="1"/>
        <end position="85"/>
    </location>
</feature>
<reference evidence="2 3" key="1">
    <citation type="submission" date="2019-09" db="EMBL/GenBank/DDBJ databases">
        <title>Draft genome of the ectomycorrhizal ascomycete Sphaerosporella brunnea.</title>
        <authorList>
            <consortium name="DOE Joint Genome Institute"/>
            <person name="Benucci G.M."/>
            <person name="Marozzi G."/>
            <person name="Antonielli L."/>
            <person name="Sanchez S."/>
            <person name="Marco P."/>
            <person name="Wang X."/>
            <person name="Falini L.B."/>
            <person name="Barry K."/>
            <person name="Haridas S."/>
            <person name="Lipzen A."/>
            <person name="Labutti K."/>
            <person name="Grigoriev I.V."/>
            <person name="Murat C."/>
            <person name="Martin F."/>
            <person name="Albertini E."/>
            <person name="Donnini D."/>
            <person name="Bonito G."/>
        </authorList>
    </citation>
    <scope>NUCLEOTIDE SEQUENCE [LARGE SCALE GENOMIC DNA]</scope>
    <source>
        <strain evidence="2 3">Sb_GMNB300</strain>
    </source>
</reference>
<sequence>MHPPRTPSTPPTTAPLRTPTSTRHRALPVSPLSTRHSNNNNNNNPPSSMLPSPPRSPPQFLVPKRPFKQIPLMRSSEETRNARRSLFLKKVQSGREDERWQARGGEDEIMRMIFVSEQKRWEANLEKAAKRIPTIYEEEEQSETPPAVEEPEFPEEEEVGFPPVSPQFQNGPPTSPDEFEEYLDRDGQELEELLSQMEID</sequence>
<evidence type="ECO:0000313" key="3">
    <source>
        <dbReference type="Proteomes" id="UP000326924"/>
    </source>
</evidence>
<keyword evidence="3" id="KW-1185">Reference proteome</keyword>
<feature type="compositionally biased region" description="Low complexity" evidence="1">
    <location>
        <begin position="37"/>
        <end position="50"/>
    </location>
</feature>
<feature type="compositionally biased region" description="Acidic residues" evidence="1">
    <location>
        <begin position="149"/>
        <end position="159"/>
    </location>
</feature>
<proteinExistence type="predicted"/>
<dbReference type="AlphaFoldDB" id="A0A5J5F341"/>
<name>A0A5J5F341_9PEZI</name>
<gene>
    <name evidence="2" type="ORF">FN846DRAFT_939126</name>
</gene>
<comment type="caution">
    <text evidence="2">The sequence shown here is derived from an EMBL/GenBank/DDBJ whole genome shotgun (WGS) entry which is preliminary data.</text>
</comment>
<feature type="region of interest" description="Disordered" evidence="1">
    <location>
        <begin position="135"/>
        <end position="180"/>
    </location>
</feature>
<organism evidence="2 3">
    <name type="scientific">Sphaerosporella brunnea</name>
    <dbReference type="NCBI Taxonomy" id="1250544"/>
    <lineage>
        <taxon>Eukaryota</taxon>
        <taxon>Fungi</taxon>
        <taxon>Dikarya</taxon>
        <taxon>Ascomycota</taxon>
        <taxon>Pezizomycotina</taxon>
        <taxon>Pezizomycetes</taxon>
        <taxon>Pezizales</taxon>
        <taxon>Pyronemataceae</taxon>
        <taxon>Sphaerosporella</taxon>
    </lineage>
</organism>
<dbReference type="OrthoDB" id="5279705at2759"/>
<dbReference type="InParanoid" id="A0A5J5F341"/>